<organism evidence="9 10">
    <name type="scientific">Actinacidiphila acididurans</name>
    <dbReference type="NCBI Taxonomy" id="2784346"/>
    <lineage>
        <taxon>Bacteria</taxon>
        <taxon>Bacillati</taxon>
        <taxon>Actinomycetota</taxon>
        <taxon>Actinomycetes</taxon>
        <taxon>Kitasatosporales</taxon>
        <taxon>Streptomycetaceae</taxon>
        <taxon>Actinacidiphila</taxon>
    </lineage>
</organism>
<keyword evidence="2" id="KW-0812">Transmembrane</keyword>
<evidence type="ECO:0000313" key="9">
    <source>
        <dbReference type="EMBL" id="MBM9507231.1"/>
    </source>
</evidence>
<dbReference type="Proteomes" id="UP000749040">
    <property type="component" value="Unassembled WGS sequence"/>
</dbReference>
<feature type="region of interest" description="Disordered" evidence="8">
    <location>
        <begin position="1"/>
        <end position="29"/>
    </location>
</feature>
<evidence type="ECO:0000256" key="4">
    <source>
        <dbReference type="ARBA" id="ARBA00022968"/>
    </source>
</evidence>
<accession>A0ABS2TV68</accession>
<dbReference type="PROSITE" id="PS51318">
    <property type="entry name" value="TAT"/>
    <property type="match status" value="1"/>
</dbReference>
<name>A0ABS2TV68_9ACTN</name>
<evidence type="ECO:0000256" key="1">
    <source>
        <dbReference type="ARBA" id="ARBA00004323"/>
    </source>
</evidence>
<sequence>MPHIPHTQSPAPSPSPSGSGSRPSRRSVLAGAAAAGTAALLGTAAGPAQAAAEPKVSRHTHIFYYPWYGNPQFYGQWRHWPQGSLTPPDDISSNYYPVLGPYDSGDLHGAVAQHMRWLRRAGTGVLVSSWWGQGSYEDQQAEVVLEAAAAEGIQVAWHIEPYGGRTADSVVADIRYLTAKYGDHPAFHRDPERGDRTAYYVFNSLLTVDWSALHQVDDQAIVMAQTWDESRIGDFGGVYTYDAIATANKPDWTGVAAFCADRGMVWAPSLGPGYIDDRAVPGNTTPTLDRANGATYDQEWDYALSSGNGDAPPDWVSITSFNEWHEGTMIEPATATTPGSLPYLNFEGAYGRRGKRAETAYLDRTAWWAARFEAARAAGRWPLRHH</sequence>
<comment type="subcellular location">
    <subcellularLocation>
        <location evidence="1">Golgi apparatus membrane</location>
        <topology evidence="1">Single-pass type II membrane protein</topology>
    </subcellularLocation>
</comment>
<keyword evidence="6" id="KW-0333">Golgi apparatus</keyword>
<dbReference type="EMBL" id="JADKYB010000012">
    <property type="protein sequence ID" value="MBM9507231.1"/>
    <property type="molecule type" value="Genomic_DNA"/>
</dbReference>
<comment type="caution">
    <text evidence="9">The sequence shown here is derived from an EMBL/GenBank/DDBJ whole genome shotgun (WGS) entry which is preliminary data.</text>
</comment>
<proteinExistence type="predicted"/>
<dbReference type="RefSeq" id="WP_205359104.1">
    <property type="nucleotide sequence ID" value="NZ_JADKYB010000012.1"/>
</dbReference>
<protein>
    <submittedName>
        <fullName evidence="9">Alpha-mannosidase</fullName>
    </submittedName>
</protein>
<evidence type="ECO:0000256" key="6">
    <source>
        <dbReference type="ARBA" id="ARBA00023034"/>
    </source>
</evidence>
<dbReference type="InterPro" id="IPR026071">
    <property type="entry name" value="Glyco_Hydrolase_99"/>
</dbReference>
<gene>
    <name evidence="9" type="ORF">ITX44_22390</name>
</gene>
<keyword evidence="7" id="KW-0472">Membrane</keyword>
<dbReference type="CDD" id="cd11574">
    <property type="entry name" value="GH99"/>
    <property type="match status" value="1"/>
</dbReference>
<evidence type="ECO:0000256" key="2">
    <source>
        <dbReference type="ARBA" id="ARBA00022692"/>
    </source>
</evidence>
<reference evidence="9 10" key="1">
    <citation type="submission" date="2021-01" db="EMBL/GenBank/DDBJ databases">
        <title>Streptomyces acididurans sp. nov., isolated from a peat swamp forest soil.</title>
        <authorList>
            <person name="Chantavorakit T."/>
            <person name="Duangmal K."/>
        </authorList>
    </citation>
    <scope>NUCLEOTIDE SEQUENCE [LARGE SCALE GENOMIC DNA]</scope>
    <source>
        <strain evidence="9 10">KK5PA1</strain>
    </source>
</reference>
<dbReference type="Gene3D" id="3.20.20.80">
    <property type="entry name" value="Glycosidases"/>
    <property type="match status" value="1"/>
</dbReference>
<evidence type="ECO:0000313" key="10">
    <source>
        <dbReference type="Proteomes" id="UP000749040"/>
    </source>
</evidence>
<keyword evidence="10" id="KW-1185">Reference proteome</keyword>
<dbReference type="PANTHER" id="PTHR13572">
    <property type="entry name" value="ENDO-ALPHA-1,2-MANNOSIDASE"/>
    <property type="match status" value="1"/>
</dbReference>
<evidence type="ECO:0000256" key="5">
    <source>
        <dbReference type="ARBA" id="ARBA00022989"/>
    </source>
</evidence>
<keyword evidence="5" id="KW-1133">Transmembrane helix</keyword>
<keyword evidence="4" id="KW-0735">Signal-anchor</keyword>
<evidence type="ECO:0000256" key="8">
    <source>
        <dbReference type="SAM" id="MobiDB-lite"/>
    </source>
</evidence>
<evidence type="ECO:0000256" key="3">
    <source>
        <dbReference type="ARBA" id="ARBA00022801"/>
    </source>
</evidence>
<dbReference type="InterPro" id="IPR006311">
    <property type="entry name" value="TAT_signal"/>
</dbReference>
<evidence type="ECO:0000256" key="7">
    <source>
        <dbReference type="ARBA" id="ARBA00023136"/>
    </source>
</evidence>
<keyword evidence="3" id="KW-0378">Hydrolase</keyword>
<feature type="compositionally biased region" description="Low complexity" evidence="8">
    <location>
        <begin position="16"/>
        <end position="29"/>
    </location>
</feature>
<dbReference type="Pfam" id="PF16317">
    <property type="entry name" value="Glyco_hydro_99"/>
    <property type="match status" value="1"/>
</dbReference>
<dbReference type="PANTHER" id="PTHR13572:SF4">
    <property type="entry name" value="RE57134P"/>
    <property type="match status" value="1"/>
</dbReference>